<accession>A0ABW2XZ60</accession>
<dbReference type="EMBL" id="JBHTGP010000031">
    <property type="protein sequence ID" value="MFD0691644.1"/>
    <property type="molecule type" value="Genomic_DNA"/>
</dbReference>
<name>A0ABW2XZ60_9ACTN</name>
<evidence type="ECO:0008006" key="3">
    <source>
        <dbReference type="Google" id="ProtNLM"/>
    </source>
</evidence>
<organism evidence="1 2">
    <name type="scientific">Actinomadura fibrosa</name>
    <dbReference type="NCBI Taxonomy" id="111802"/>
    <lineage>
        <taxon>Bacteria</taxon>
        <taxon>Bacillati</taxon>
        <taxon>Actinomycetota</taxon>
        <taxon>Actinomycetes</taxon>
        <taxon>Streptosporangiales</taxon>
        <taxon>Thermomonosporaceae</taxon>
        <taxon>Actinomadura</taxon>
    </lineage>
</organism>
<comment type="caution">
    <text evidence="1">The sequence shown here is derived from an EMBL/GenBank/DDBJ whole genome shotgun (WGS) entry which is preliminary data.</text>
</comment>
<dbReference type="RefSeq" id="WP_131759503.1">
    <property type="nucleotide sequence ID" value="NZ_CAACUY010000080.1"/>
</dbReference>
<evidence type="ECO:0000313" key="1">
    <source>
        <dbReference type="EMBL" id="MFD0691644.1"/>
    </source>
</evidence>
<dbReference type="Proteomes" id="UP001597063">
    <property type="component" value="Unassembled WGS sequence"/>
</dbReference>
<protein>
    <recommendedName>
        <fullName evidence="3">DUF3618 domain-containing protein</fullName>
    </recommendedName>
</protein>
<sequence>MINDQSSRTEASNSRGNELLKAVNNVIVVKQESNAMNQSSSSTGDSYSVQNAGAVGRGAKAENVTIHASSAGTLDDVDLKVLKDELAQLKIAMLEAAMEGAVPEEDSEHAIVEISKAELAATKGDRTAVKAYLANAGRWSFGVATATGVAVAGAALKEALGL</sequence>
<proteinExistence type="predicted"/>
<gene>
    <name evidence="1" type="ORF">ACFQZM_44645</name>
</gene>
<evidence type="ECO:0000313" key="2">
    <source>
        <dbReference type="Proteomes" id="UP001597063"/>
    </source>
</evidence>
<keyword evidence="2" id="KW-1185">Reference proteome</keyword>
<reference evidence="2" key="1">
    <citation type="journal article" date="2019" name="Int. J. Syst. Evol. Microbiol.">
        <title>The Global Catalogue of Microorganisms (GCM) 10K type strain sequencing project: providing services to taxonomists for standard genome sequencing and annotation.</title>
        <authorList>
            <consortium name="The Broad Institute Genomics Platform"/>
            <consortium name="The Broad Institute Genome Sequencing Center for Infectious Disease"/>
            <person name="Wu L."/>
            <person name="Ma J."/>
        </authorList>
    </citation>
    <scope>NUCLEOTIDE SEQUENCE [LARGE SCALE GENOMIC DNA]</scope>
    <source>
        <strain evidence="2">JCM 9371</strain>
    </source>
</reference>